<keyword evidence="3" id="KW-1185">Reference proteome</keyword>
<dbReference type="AlphaFoldDB" id="A0A7K0DKD8"/>
<feature type="compositionally biased region" description="Polar residues" evidence="1">
    <location>
        <begin position="1"/>
        <end position="11"/>
    </location>
</feature>
<sequence>MNASAVKPNSPSSSALDLALERRRAPEREDHAAYAHTSNSPIKPPRPRRS</sequence>
<dbReference type="Proteomes" id="UP000431401">
    <property type="component" value="Unassembled WGS sequence"/>
</dbReference>
<evidence type="ECO:0000313" key="3">
    <source>
        <dbReference type="Proteomes" id="UP000431401"/>
    </source>
</evidence>
<protein>
    <submittedName>
        <fullName evidence="2">Uncharacterized protein</fullName>
    </submittedName>
</protein>
<feature type="region of interest" description="Disordered" evidence="1">
    <location>
        <begin position="1"/>
        <end position="50"/>
    </location>
</feature>
<gene>
    <name evidence="2" type="ORF">NRB56_08100</name>
</gene>
<accession>A0A7K0DKD8</accession>
<name>A0A7K0DKD8_9NOCA</name>
<evidence type="ECO:0000256" key="1">
    <source>
        <dbReference type="SAM" id="MobiDB-lite"/>
    </source>
</evidence>
<dbReference type="EMBL" id="WEGI01000002">
    <property type="protein sequence ID" value="MQY25254.1"/>
    <property type="molecule type" value="Genomic_DNA"/>
</dbReference>
<evidence type="ECO:0000313" key="2">
    <source>
        <dbReference type="EMBL" id="MQY25254.1"/>
    </source>
</evidence>
<comment type="caution">
    <text evidence="2">The sequence shown here is derived from an EMBL/GenBank/DDBJ whole genome shotgun (WGS) entry which is preliminary data.</text>
</comment>
<organism evidence="2 3">
    <name type="scientific">Nocardia aurantia</name>
    <dbReference type="NCBI Taxonomy" id="2585199"/>
    <lineage>
        <taxon>Bacteria</taxon>
        <taxon>Bacillati</taxon>
        <taxon>Actinomycetota</taxon>
        <taxon>Actinomycetes</taxon>
        <taxon>Mycobacteriales</taxon>
        <taxon>Nocardiaceae</taxon>
        <taxon>Nocardia</taxon>
    </lineage>
</organism>
<proteinExistence type="predicted"/>
<reference evidence="2 3" key="1">
    <citation type="submission" date="2019-10" db="EMBL/GenBank/DDBJ databases">
        <title>Nocardia macrotermitis sp. nov. and Nocardia aurantia sp. nov., isolated from the gut of fungus growing-termite Macrotermes natalensis.</title>
        <authorList>
            <person name="Benndorf R."/>
            <person name="Schwitalla J."/>
            <person name="Martin K."/>
            <person name="De Beer W."/>
            <person name="Kaster A.-K."/>
            <person name="Vollmers J."/>
            <person name="Poulsen M."/>
            <person name="Beemelmanns C."/>
        </authorList>
    </citation>
    <scope>NUCLEOTIDE SEQUENCE [LARGE SCALE GENOMIC DNA]</scope>
    <source>
        <strain evidence="2 3">RB56</strain>
    </source>
</reference>
<feature type="compositionally biased region" description="Basic and acidic residues" evidence="1">
    <location>
        <begin position="19"/>
        <end position="33"/>
    </location>
</feature>